<dbReference type="SUPFAM" id="SSF51735">
    <property type="entry name" value="NAD(P)-binding Rossmann-fold domains"/>
    <property type="match status" value="1"/>
</dbReference>
<evidence type="ECO:0000256" key="1">
    <source>
        <dbReference type="SAM" id="Phobius"/>
    </source>
</evidence>
<dbReference type="InterPro" id="IPR002347">
    <property type="entry name" value="SDR_fam"/>
</dbReference>
<dbReference type="AlphaFoldDB" id="A0A9D4ZGS1"/>
<dbReference type="GO" id="GO:0006666">
    <property type="term" value="P:3-keto-sphinganine metabolic process"/>
    <property type="evidence" value="ECO:0007669"/>
    <property type="project" value="TreeGrafter"/>
</dbReference>
<reference evidence="2" key="1">
    <citation type="submission" date="2021-01" db="EMBL/GenBank/DDBJ databases">
        <title>Adiantum capillus-veneris genome.</title>
        <authorList>
            <person name="Fang Y."/>
            <person name="Liao Q."/>
        </authorList>
    </citation>
    <scope>NUCLEOTIDE SEQUENCE</scope>
    <source>
        <strain evidence="2">H3</strain>
        <tissue evidence="2">Leaf</tissue>
    </source>
</reference>
<sequence>MEGSSLLSTSHGWLFYILVIGIPVLLLSIFCCLFFRKPFIKSLKGKHVFITGGSTGIGLAIARTVLREGAVVTLISRNASNLSSAVEYLLGEVPSTTKECIRCEVADVADYAALSSAIERAFTWRPIDVFVCNAGLTRGGYLGDGQLKDLEVTVQTNFMGSVNALHAALPLLKRHSCNKPVSIVITASLASLFFMYGHAVYTATKFGMRGLAEGLRFELLPYNMKVSLICPGFTSTPFLDEADKEEEICKLLKWVNLYSRAWAESAEGVATHTVAALKAGSFLVTTNPLGLVLATLARGFVPSDSLPRLVFELFFFIPFRLSSMIIIPIFRLIVCRKRAAATHVSPSFYDL</sequence>
<proteinExistence type="predicted"/>
<comment type="caution">
    <text evidence="2">The sequence shown here is derived from an EMBL/GenBank/DDBJ whole genome shotgun (WGS) entry which is preliminary data.</text>
</comment>
<dbReference type="GO" id="GO:0030148">
    <property type="term" value="P:sphingolipid biosynthetic process"/>
    <property type="evidence" value="ECO:0007669"/>
    <property type="project" value="TreeGrafter"/>
</dbReference>
<dbReference type="OrthoDB" id="1902519at2759"/>
<organism evidence="2 3">
    <name type="scientific">Adiantum capillus-veneris</name>
    <name type="common">Maidenhair fern</name>
    <dbReference type="NCBI Taxonomy" id="13818"/>
    <lineage>
        <taxon>Eukaryota</taxon>
        <taxon>Viridiplantae</taxon>
        <taxon>Streptophyta</taxon>
        <taxon>Embryophyta</taxon>
        <taxon>Tracheophyta</taxon>
        <taxon>Polypodiopsida</taxon>
        <taxon>Polypodiidae</taxon>
        <taxon>Polypodiales</taxon>
        <taxon>Pteridineae</taxon>
        <taxon>Pteridaceae</taxon>
        <taxon>Vittarioideae</taxon>
        <taxon>Adiantum</taxon>
    </lineage>
</organism>
<name>A0A9D4ZGS1_ADICA</name>
<dbReference type="Pfam" id="PF00106">
    <property type="entry name" value="adh_short"/>
    <property type="match status" value="1"/>
</dbReference>
<keyword evidence="1" id="KW-0812">Transmembrane</keyword>
<feature type="transmembrane region" description="Helical" evidence="1">
    <location>
        <begin position="181"/>
        <end position="201"/>
    </location>
</feature>
<accession>A0A9D4ZGS1</accession>
<dbReference type="InterPro" id="IPR020904">
    <property type="entry name" value="Sc_DH/Rdtase_CS"/>
</dbReference>
<keyword evidence="1" id="KW-0472">Membrane</keyword>
<evidence type="ECO:0000313" key="3">
    <source>
        <dbReference type="Proteomes" id="UP000886520"/>
    </source>
</evidence>
<dbReference type="Gene3D" id="3.40.50.720">
    <property type="entry name" value="NAD(P)-binding Rossmann-like Domain"/>
    <property type="match status" value="1"/>
</dbReference>
<dbReference type="EMBL" id="JABFUD020000012">
    <property type="protein sequence ID" value="KAI5072236.1"/>
    <property type="molecule type" value="Genomic_DNA"/>
</dbReference>
<protein>
    <submittedName>
        <fullName evidence="2">Uncharacterized protein</fullName>
    </submittedName>
</protein>
<keyword evidence="1" id="KW-1133">Transmembrane helix</keyword>
<dbReference type="GO" id="GO:0005789">
    <property type="term" value="C:endoplasmic reticulum membrane"/>
    <property type="evidence" value="ECO:0007669"/>
    <property type="project" value="TreeGrafter"/>
</dbReference>
<dbReference type="PROSITE" id="PS00061">
    <property type="entry name" value="ADH_SHORT"/>
    <property type="match status" value="1"/>
</dbReference>
<evidence type="ECO:0000313" key="2">
    <source>
        <dbReference type="EMBL" id="KAI5072236.1"/>
    </source>
</evidence>
<dbReference type="PANTHER" id="PTHR43550">
    <property type="entry name" value="3-KETODIHYDROSPHINGOSINE REDUCTASE"/>
    <property type="match status" value="1"/>
</dbReference>
<dbReference type="PRINTS" id="PR00081">
    <property type="entry name" value="GDHRDH"/>
</dbReference>
<feature type="transmembrane region" description="Helical" evidence="1">
    <location>
        <begin position="313"/>
        <end position="334"/>
    </location>
</feature>
<dbReference type="PANTHER" id="PTHR43550:SF12">
    <property type="entry name" value="3-DEHYDROSPHINGANINE REDUCTASE"/>
    <property type="match status" value="1"/>
</dbReference>
<gene>
    <name evidence="2" type="ORF">GOP47_0012342</name>
</gene>
<dbReference type="GO" id="GO:0047560">
    <property type="term" value="F:3-dehydrosphinganine reductase activity"/>
    <property type="evidence" value="ECO:0007669"/>
    <property type="project" value="TreeGrafter"/>
</dbReference>
<dbReference type="InterPro" id="IPR036291">
    <property type="entry name" value="NAD(P)-bd_dom_sf"/>
</dbReference>
<feature type="transmembrane region" description="Helical" evidence="1">
    <location>
        <begin position="13"/>
        <end position="35"/>
    </location>
</feature>
<keyword evidence="3" id="KW-1185">Reference proteome</keyword>
<dbReference type="Proteomes" id="UP000886520">
    <property type="component" value="Chromosome 12"/>
</dbReference>